<dbReference type="GO" id="GO:0000978">
    <property type="term" value="F:RNA polymerase II cis-regulatory region sequence-specific DNA binding"/>
    <property type="evidence" value="ECO:0007669"/>
    <property type="project" value="InterPro"/>
</dbReference>
<dbReference type="InterPro" id="IPR008967">
    <property type="entry name" value="p53-like_TF_DNA-bd_sf"/>
</dbReference>
<dbReference type="GO" id="GO:0001708">
    <property type="term" value="P:cell fate specification"/>
    <property type="evidence" value="ECO:0007669"/>
    <property type="project" value="TreeGrafter"/>
</dbReference>
<keyword evidence="4" id="KW-0804">Transcription</keyword>
<dbReference type="PRINTS" id="PR00938">
    <property type="entry name" value="BRACHYURY"/>
</dbReference>
<dbReference type="EMBL" id="SRMA01027075">
    <property type="protein sequence ID" value="TRY60176.1"/>
    <property type="molecule type" value="Genomic_DNA"/>
</dbReference>
<dbReference type="PANTHER" id="PTHR11267">
    <property type="entry name" value="T-BOX PROTEIN-RELATED"/>
    <property type="match status" value="1"/>
</dbReference>
<feature type="compositionally biased region" description="Polar residues" evidence="7">
    <location>
        <begin position="411"/>
        <end position="423"/>
    </location>
</feature>
<evidence type="ECO:0000256" key="7">
    <source>
        <dbReference type="SAM" id="MobiDB-lite"/>
    </source>
</evidence>
<dbReference type="GO" id="GO:0005634">
    <property type="term" value="C:nucleus"/>
    <property type="evidence" value="ECO:0007669"/>
    <property type="project" value="UniProtKB-SubCell"/>
</dbReference>
<dbReference type="InterPro" id="IPR036960">
    <property type="entry name" value="T-box_sf"/>
</dbReference>
<dbReference type="PROSITE" id="PS01283">
    <property type="entry name" value="TBOX_1"/>
    <property type="match status" value="1"/>
</dbReference>
<dbReference type="AlphaFoldDB" id="A0A553N411"/>
<name>A0A553N411_9TELE</name>
<organism evidence="9 10">
    <name type="scientific">Danionella cerebrum</name>
    <dbReference type="NCBI Taxonomy" id="2873325"/>
    <lineage>
        <taxon>Eukaryota</taxon>
        <taxon>Metazoa</taxon>
        <taxon>Chordata</taxon>
        <taxon>Craniata</taxon>
        <taxon>Vertebrata</taxon>
        <taxon>Euteleostomi</taxon>
        <taxon>Actinopterygii</taxon>
        <taxon>Neopterygii</taxon>
        <taxon>Teleostei</taxon>
        <taxon>Ostariophysi</taxon>
        <taxon>Cypriniformes</taxon>
        <taxon>Danionidae</taxon>
        <taxon>Danioninae</taxon>
        <taxon>Danionella</taxon>
    </lineage>
</organism>
<dbReference type="GO" id="GO:0000785">
    <property type="term" value="C:chromatin"/>
    <property type="evidence" value="ECO:0007669"/>
    <property type="project" value="TreeGrafter"/>
</dbReference>
<feature type="compositionally biased region" description="Acidic residues" evidence="7">
    <location>
        <begin position="332"/>
        <end position="342"/>
    </location>
</feature>
<dbReference type="SUPFAM" id="SSF49417">
    <property type="entry name" value="p53-like transcription factors"/>
    <property type="match status" value="1"/>
</dbReference>
<dbReference type="OrthoDB" id="7442607at2759"/>
<accession>A0A553N411</accession>
<keyword evidence="2" id="KW-0805">Transcription regulation</keyword>
<feature type="compositionally biased region" description="Basic and acidic residues" evidence="7">
    <location>
        <begin position="288"/>
        <end position="299"/>
    </location>
</feature>
<keyword evidence="10" id="KW-1185">Reference proteome</keyword>
<feature type="compositionally biased region" description="Polar residues" evidence="7">
    <location>
        <begin position="301"/>
        <end position="311"/>
    </location>
</feature>
<dbReference type="InterPro" id="IPR046360">
    <property type="entry name" value="T-box_DNA-bd"/>
</dbReference>
<evidence type="ECO:0000256" key="3">
    <source>
        <dbReference type="ARBA" id="ARBA00023125"/>
    </source>
</evidence>
<gene>
    <name evidence="9" type="ORF">DNTS_009058</name>
</gene>
<dbReference type="Proteomes" id="UP000316079">
    <property type="component" value="Unassembled WGS sequence"/>
</dbReference>
<feature type="region of interest" description="Disordered" evidence="7">
    <location>
        <begin position="332"/>
        <end position="435"/>
    </location>
</feature>
<dbReference type="Pfam" id="PF20627">
    <property type="entry name" value="TBX2-3_RD"/>
    <property type="match status" value="2"/>
</dbReference>
<comment type="subcellular location">
    <subcellularLocation>
        <location evidence="1 6">Nucleus</location>
    </subcellularLocation>
</comment>
<sequence>MSFLMREPMIPGSGMAFHPFLPPLGPPPPPPPPPFFPGLALPPGGGLALGRPVLESLIAEGGLGFPRGSGLRALKSLEPEEEAEDDPAVQLEARELWELFHRRGTEMVITKSGRRMFPPFKVRCSGLDKKAKYILLMDIVAADDCRYKFHNSRWMVAGKADPEMPKRMYIHPDSPASGEQWMSKVVNFHKLKLTNNISDKHGFTILNSMHKYQPRFHIVRANDLLKLPYSTFRSFVFPETDFIAVTAYQNDKITQLKIDHNPFAKGFRDTGNGRREKRKQLALQSMRSLEEQQKKRETLLSDDSSGEQKSFPQLEFRVQSDTRFRYFGEYCDTDEESDEEERDAPSKTAPDSCRISTTTEDSRDPEGPDSGEARSPGHRSERSRFSQSPLTLISSTTEAPRAEETRPVSKQRCSPLTVQTDTSAGHPHQSHAFGFPPGFTGQPFFGQQPLLFHPGAFSNMAPILAAVSTGAMDASGLPSPSQSLNGAPLPFHLQQHMIASSVSESFKCLQLPLFQDLSRVILSCRTSGKINWGIFHEFVVQYCAFIRQQGLAMSPFAGLFPYPYTYMAAAAATAASAHRNPFLSALRPRVRYSPYPVPTLPDSTLLSVPPAALDLKAEIMSSSLGLTGMDSSCVTSDSPKNGSIHEASSDLQSIQRLVSGLETGQERERSTSP</sequence>
<dbReference type="FunFam" id="2.60.40.820:FF:000003">
    <property type="entry name" value="T-box transcription factor TBX3"/>
    <property type="match status" value="1"/>
</dbReference>
<feature type="compositionally biased region" description="Polar residues" evidence="7">
    <location>
        <begin position="385"/>
        <end position="398"/>
    </location>
</feature>
<evidence type="ECO:0000313" key="10">
    <source>
        <dbReference type="Proteomes" id="UP000316079"/>
    </source>
</evidence>
<dbReference type="CDD" id="cd20188">
    <property type="entry name" value="T-box_TBX2_3-like"/>
    <property type="match status" value="1"/>
</dbReference>
<dbReference type="InterPro" id="IPR018186">
    <property type="entry name" value="TF_T-box_CS"/>
</dbReference>
<feature type="domain" description="T-box" evidence="8">
    <location>
        <begin position="91"/>
        <end position="269"/>
    </location>
</feature>
<dbReference type="GO" id="GO:0000981">
    <property type="term" value="F:DNA-binding transcription factor activity, RNA polymerase II-specific"/>
    <property type="evidence" value="ECO:0007669"/>
    <property type="project" value="TreeGrafter"/>
</dbReference>
<dbReference type="GO" id="GO:0045893">
    <property type="term" value="P:positive regulation of DNA-templated transcription"/>
    <property type="evidence" value="ECO:0007669"/>
    <property type="project" value="InterPro"/>
</dbReference>
<dbReference type="GO" id="GO:0060429">
    <property type="term" value="P:epithelium development"/>
    <property type="evidence" value="ECO:0007669"/>
    <property type="project" value="UniProtKB-ARBA"/>
</dbReference>
<comment type="caution">
    <text evidence="9">The sequence shown here is derived from an EMBL/GenBank/DDBJ whole genome shotgun (WGS) entry which is preliminary data.</text>
</comment>
<evidence type="ECO:0000256" key="1">
    <source>
        <dbReference type="ARBA" id="ARBA00004123"/>
    </source>
</evidence>
<evidence type="ECO:0000256" key="6">
    <source>
        <dbReference type="PROSITE-ProRule" id="PRU00201"/>
    </source>
</evidence>
<keyword evidence="5 6" id="KW-0539">Nucleus</keyword>
<proteinExistence type="predicted"/>
<dbReference type="PANTHER" id="PTHR11267:SF181">
    <property type="entry name" value="OPTOMOTOR-BLIND PROTEIN"/>
    <property type="match status" value="1"/>
</dbReference>
<protein>
    <recommendedName>
        <fullName evidence="8">T-box domain-containing protein</fullName>
    </recommendedName>
</protein>
<evidence type="ECO:0000259" key="8">
    <source>
        <dbReference type="PROSITE" id="PS50252"/>
    </source>
</evidence>
<dbReference type="STRING" id="623744.A0A553N411"/>
<feature type="region of interest" description="Disordered" evidence="7">
    <location>
        <begin position="631"/>
        <end position="650"/>
    </location>
</feature>
<feature type="compositionally biased region" description="Polar residues" evidence="7">
    <location>
        <begin position="631"/>
        <end position="641"/>
    </location>
</feature>
<evidence type="ECO:0000313" key="9">
    <source>
        <dbReference type="EMBL" id="TRY60176.1"/>
    </source>
</evidence>
<dbReference type="Gene3D" id="2.60.40.820">
    <property type="entry name" value="Transcription factor, T-box"/>
    <property type="match status" value="1"/>
</dbReference>
<evidence type="ECO:0000256" key="4">
    <source>
        <dbReference type="ARBA" id="ARBA00023163"/>
    </source>
</evidence>
<dbReference type="PROSITE" id="PS01264">
    <property type="entry name" value="TBOX_2"/>
    <property type="match status" value="1"/>
</dbReference>
<dbReference type="InterPro" id="IPR002070">
    <property type="entry name" value="TF_Brachyury"/>
</dbReference>
<feature type="region of interest" description="Disordered" evidence="7">
    <location>
        <begin position="286"/>
        <end position="315"/>
    </location>
</feature>
<dbReference type="InterPro" id="IPR001699">
    <property type="entry name" value="TF_T-box"/>
</dbReference>
<dbReference type="InterPro" id="IPR048387">
    <property type="entry name" value="TBX2_3_RD"/>
</dbReference>
<comment type="caution">
    <text evidence="6">Lacks conserved residue(s) required for the propagation of feature annotation.</text>
</comment>
<dbReference type="SMART" id="SM00425">
    <property type="entry name" value="TBOX"/>
    <property type="match status" value="1"/>
</dbReference>
<evidence type="ECO:0000256" key="5">
    <source>
        <dbReference type="ARBA" id="ARBA00023242"/>
    </source>
</evidence>
<dbReference type="GO" id="GO:0009653">
    <property type="term" value="P:anatomical structure morphogenesis"/>
    <property type="evidence" value="ECO:0007669"/>
    <property type="project" value="UniProtKB-ARBA"/>
</dbReference>
<dbReference type="PROSITE" id="PS50252">
    <property type="entry name" value="TBOX_3"/>
    <property type="match status" value="1"/>
</dbReference>
<dbReference type="PRINTS" id="PR00937">
    <property type="entry name" value="TBOX"/>
</dbReference>
<keyword evidence="3 6" id="KW-0238">DNA-binding</keyword>
<dbReference type="Pfam" id="PF00907">
    <property type="entry name" value="T-box"/>
    <property type="match status" value="1"/>
</dbReference>
<reference evidence="9 10" key="1">
    <citation type="journal article" date="2019" name="Sci. Data">
        <title>Hybrid genome assembly and annotation of Danionella translucida.</title>
        <authorList>
            <person name="Kadobianskyi M."/>
            <person name="Schulze L."/>
            <person name="Schuelke M."/>
            <person name="Judkewitz B."/>
        </authorList>
    </citation>
    <scope>NUCLEOTIDE SEQUENCE [LARGE SCALE GENOMIC DNA]</scope>
    <source>
        <strain evidence="9 10">Bolton</strain>
    </source>
</reference>
<evidence type="ECO:0000256" key="2">
    <source>
        <dbReference type="ARBA" id="ARBA00023015"/>
    </source>
</evidence>